<feature type="domain" description="LEM" evidence="2">
    <location>
        <begin position="1"/>
        <end position="45"/>
    </location>
</feature>
<keyword evidence="1" id="KW-0812">Transmembrane</keyword>
<dbReference type="Pfam" id="PF03020">
    <property type="entry name" value="LEM"/>
    <property type="match status" value="1"/>
</dbReference>
<dbReference type="FunFam" id="1.10.720.40:FF:000001">
    <property type="entry name" value="LEM domain containing 2, isoform CRA_a"/>
    <property type="match status" value="1"/>
</dbReference>
<dbReference type="InterPro" id="IPR011015">
    <property type="entry name" value="LEM/LEM-like_dom_sf"/>
</dbReference>
<gene>
    <name evidence="3" type="ORF">JRQ81_003607</name>
</gene>
<dbReference type="InterPro" id="IPR035004">
    <property type="entry name" value="Emerin"/>
</dbReference>
<dbReference type="AlphaFoldDB" id="A0A9Q1AXM2"/>
<dbReference type="GO" id="GO:0005635">
    <property type="term" value="C:nuclear envelope"/>
    <property type="evidence" value="ECO:0007669"/>
    <property type="project" value="InterPro"/>
</dbReference>
<feature type="transmembrane region" description="Helical" evidence="1">
    <location>
        <begin position="245"/>
        <end position="266"/>
    </location>
</feature>
<evidence type="ECO:0000313" key="3">
    <source>
        <dbReference type="EMBL" id="KAJ7317445.1"/>
    </source>
</evidence>
<dbReference type="OrthoDB" id="10015574at2759"/>
<dbReference type="PROSITE" id="PS50954">
    <property type="entry name" value="LEM"/>
    <property type="match status" value="1"/>
</dbReference>
<comment type="caution">
    <text evidence="3">The sequence shown here is derived from an EMBL/GenBank/DDBJ whole genome shotgun (WGS) entry which is preliminary data.</text>
</comment>
<dbReference type="PANTHER" id="PTHR15171">
    <property type="entry name" value="EMERIN"/>
    <property type="match status" value="1"/>
</dbReference>
<keyword evidence="1" id="KW-0472">Membrane</keyword>
<dbReference type="EMBL" id="JAPFRF010000011">
    <property type="protein sequence ID" value="KAJ7317445.1"/>
    <property type="molecule type" value="Genomic_DNA"/>
</dbReference>
<protein>
    <recommendedName>
        <fullName evidence="2">LEM domain-containing protein</fullName>
    </recommendedName>
</protein>
<dbReference type="CDD" id="cd12939">
    <property type="entry name" value="LEM_emerin"/>
    <property type="match status" value="1"/>
</dbReference>
<name>A0A9Q1AXM2_9SAUR</name>
<keyword evidence="1" id="KW-1133">Transmembrane helix</keyword>
<evidence type="ECO:0000259" key="2">
    <source>
        <dbReference type="PROSITE" id="PS50954"/>
    </source>
</evidence>
<reference evidence="3" key="1">
    <citation type="journal article" date="2023" name="DNA Res.">
        <title>Chromosome-level genome assembly of Phrynocephalus forsythii using third-generation DNA sequencing and Hi-C analysis.</title>
        <authorList>
            <person name="Qi Y."/>
            <person name="Zhao W."/>
            <person name="Zhao Y."/>
            <person name="Niu C."/>
            <person name="Cao S."/>
            <person name="Zhang Y."/>
        </authorList>
    </citation>
    <scope>NUCLEOTIDE SEQUENCE</scope>
    <source>
        <tissue evidence="3">Muscle</tissue>
    </source>
</reference>
<evidence type="ECO:0000256" key="1">
    <source>
        <dbReference type="SAM" id="Phobius"/>
    </source>
</evidence>
<dbReference type="Gene3D" id="1.10.720.40">
    <property type="match status" value="1"/>
</dbReference>
<dbReference type="SMART" id="SM00540">
    <property type="entry name" value="LEM"/>
    <property type="match status" value="1"/>
</dbReference>
<dbReference type="PANTHER" id="PTHR15171:SF2">
    <property type="entry name" value="EMERIN"/>
    <property type="match status" value="1"/>
</dbReference>
<dbReference type="SUPFAM" id="SSF63451">
    <property type="entry name" value="LEM domain"/>
    <property type="match status" value="1"/>
</dbReference>
<dbReference type="InterPro" id="IPR003887">
    <property type="entry name" value="LEM_dom"/>
</dbReference>
<keyword evidence="4" id="KW-1185">Reference proteome</keyword>
<organism evidence="3 4">
    <name type="scientific">Phrynocephalus forsythii</name>
    <dbReference type="NCBI Taxonomy" id="171643"/>
    <lineage>
        <taxon>Eukaryota</taxon>
        <taxon>Metazoa</taxon>
        <taxon>Chordata</taxon>
        <taxon>Craniata</taxon>
        <taxon>Vertebrata</taxon>
        <taxon>Euteleostomi</taxon>
        <taxon>Lepidosauria</taxon>
        <taxon>Squamata</taxon>
        <taxon>Bifurcata</taxon>
        <taxon>Unidentata</taxon>
        <taxon>Episquamata</taxon>
        <taxon>Toxicofera</taxon>
        <taxon>Iguania</taxon>
        <taxon>Acrodonta</taxon>
        <taxon>Agamidae</taxon>
        <taxon>Agaminae</taxon>
        <taxon>Phrynocephalus</taxon>
    </lineage>
</organism>
<dbReference type="InterPro" id="IPR034989">
    <property type="entry name" value="LEM_emerin"/>
</dbReference>
<sequence>MEEYKGLTDKELIARLKKYSIPHGPVVGSTRKLYEKKVYEYETERTKLPSPGGMISYTEPSTSESYVRESFLSPQNREDFSLGREALGSTRTYSRENYAFPRTEEYYSEYHNEDPSPSKSYLSRNYGLSHHEGHSSYAPEDWDVKSSETSTSSYRRYVSSLDSDVSQGFLSARRPIAEPYPYNAGLKDVPAERDSSSSYQSIFHQKSTGPSSLGVEPRRAIRPERQAQEAVKGSSGARAEHYLPFWPQLVIFLLLAGFLAFVYFFLQGGADDNPFARP</sequence>
<evidence type="ECO:0000313" key="4">
    <source>
        <dbReference type="Proteomes" id="UP001142489"/>
    </source>
</evidence>
<dbReference type="Proteomes" id="UP001142489">
    <property type="component" value="Unassembled WGS sequence"/>
</dbReference>
<proteinExistence type="predicted"/>
<accession>A0A9Q1AXM2</accession>